<sequence length="85" mass="10310">MNFKLVYTKRAIKDIQSLDNNIRKRIGKALIRYREDPTKKAEKLTDFAFGTYKFRIGDYRIIFDIEDKDIVVLRVGHRREIYKRK</sequence>
<dbReference type="Gene3D" id="3.30.2310.20">
    <property type="entry name" value="RelE-like"/>
    <property type="match status" value="1"/>
</dbReference>
<dbReference type="PANTHER" id="PTHR35601:SF1">
    <property type="entry name" value="TOXIN RELE"/>
    <property type="match status" value="1"/>
</dbReference>
<dbReference type="Pfam" id="PF05016">
    <property type="entry name" value="ParE_toxin"/>
    <property type="match status" value="1"/>
</dbReference>
<evidence type="ECO:0000313" key="4">
    <source>
        <dbReference type="Proteomes" id="UP000030652"/>
    </source>
</evidence>
<protein>
    <recommendedName>
        <fullName evidence="5">Plasmid stabilization system protein</fullName>
    </recommendedName>
</protein>
<dbReference type="SUPFAM" id="SSF143011">
    <property type="entry name" value="RelE-like"/>
    <property type="match status" value="1"/>
</dbReference>
<reference evidence="3 4" key="1">
    <citation type="submission" date="2014-10" db="EMBL/GenBank/DDBJ databases">
        <title>Draft genome of anammox bacterium scalindua brodae, obtained using differential coverage binning of sequence data from two enrichment reactors.</title>
        <authorList>
            <person name="Speth D.R."/>
            <person name="Russ L."/>
            <person name="Kartal B."/>
            <person name="Op den Camp H.J."/>
            <person name="Dutilh B.E."/>
            <person name="Jetten M.S."/>
        </authorList>
    </citation>
    <scope>NUCLEOTIDE SEQUENCE [LARGE SCALE GENOMIC DNA]</scope>
    <source>
        <strain evidence="3">RU1</strain>
    </source>
</reference>
<evidence type="ECO:0000256" key="1">
    <source>
        <dbReference type="ARBA" id="ARBA00006226"/>
    </source>
</evidence>
<dbReference type="eggNOG" id="COG2026">
    <property type="taxonomic scope" value="Bacteria"/>
</dbReference>
<organism evidence="3 4">
    <name type="scientific">Candidatus Scalindua brodae</name>
    <dbReference type="NCBI Taxonomy" id="237368"/>
    <lineage>
        <taxon>Bacteria</taxon>
        <taxon>Pseudomonadati</taxon>
        <taxon>Planctomycetota</taxon>
        <taxon>Candidatus Brocadiia</taxon>
        <taxon>Candidatus Brocadiales</taxon>
        <taxon>Candidatus Scalinduaceae</taxon>
        <taxon>Candidatus Scalindua</taxon>
    </lineage>
</organism>
<dbReference type="Proteomes" id="UP000030652">
    <property type="component" value="Unassembled WGS sequence"/>
</dbReference>
<dbReference type="PANTHER" id="PTHR35601">
    <property type="entry name" value="TOXIN RELE"/>
    <property type="match status" value="1"/>
</dbReference>
<comment type="similarity">
    <text evidence="1">Belongs to the RelE toxin family.</text>
</comment>
<evidence type="ECO:0008006" key="5">
    <source>
        <dbReference type="Google" id="ProtNLM"/>
    </source>
</evidence>
<keyword evidence="2" id="KW-1277">Toxin-antitoxin system</keyword>
<dbReference type="AlphaFoldDB" id="A0A0B0EHP7"/>
<dbReference type="InterPro" id="IPR035093">
    <property type="entry name" value="RelE/ParE_toxin_dom_sf"/>
</dbReference>
<name>A0A0B0EHP7_9BACT</name>
<proteinExistence type="inferred from homology"/>
<gene>
    <name evidence="3" type="ORF">SCABRO_02691</name>
</gene>
<comment type="caution">
    <text evidence="3">The sequence shown here is derived from an EMBL/GenBank/DDBJ whole genome shotgun (WGS) entry which is preliminary data.</text>
</comment>
<evidence type="ECO:0000313" key="3">
    <source>
        <dbReference type="EMBL" id="KHE91561.1"/>
    </source>
</evidence>
<evidence type="ECO:0000256" key="2">
    <source>
        <dbReference type="ARBA" id="ARBA00022649"/>
    </source>
</evidence>
<dbReference type="EMBL" id="JRYO01000192">
    <property type="protein sequence ID" value="KHE91561.1"/>
    <property type="molecule type" value="Genomic_DNA"/>
</dbReference>
<accession>A0A0B0EHP7</accession>
<dbReference type="InterPro" id="IPR007712">
    <property type="entry name" value="RelE/ParE_toxin"/>
</dbReference>